<dbReference type="Proteomes" id="UP001060215">
    <property type="component" value="Chromosome 3"/>
</dbReference>
<accession>A0ACC0IIF8</accession>
<sequence>LFDGHNGPAAAIYSKENLLNNLLACIPSDLNRDEWIAAPPRALVAGFVKTDKDFQERAQTSGTTVTFMIIEGWFITVASIGDSRCVLESADGEIYYLSADHRLECSAEERERITASGEFPEEMKHPIHTHSLTLQHSGSSRRCDVCEDISRGFSYRCSPCNFDVDIRCTVRGQHFSSKHQLMILNEDEKNDVDERVSCDVCLQQITGSAAAYKCTNCCLSIYLHKLCAEQPAEMEHPMHPDHPLALLQVKANEFSCDGCDIGLKEFIYRCSICNFNLDRRCALRAHKDADIAFMSIAQERQSMLSH</sequence>
<keyword evidence="2" id="KW-1185">Reference proteome</keyword>
<protein>
    <submittedName>
        <fullName evidence="1">Uncharacterized protein</fullName>
    </submittedName>
</protein>
<organism evidence="1 2">
    <name type="scientific">Camellia lanceoleosa</name>
    <dbReference type="NCBI Taxonomy" id="1840588"/>
    <lineage>
        <taxon>Eukaryota</taxon>
        <taxon>Viridiplantae</taxon>
        <taxon>Streptophyta</taxon>
        <taxon>Embryophyta</taxon>
        <taxon>Tracheophyta</taxon>
        <taxon>Spermatophyta</taxon>
        <taxon>Magnoliopsida</taxon>
        <taxon>eudicotyledons</taxon>
        <taxon>Gunneridae</taxon>
        <taxon>Pentapetalae</taxon>
        <taxon>asterids</taxon>
        <taxon>Ericales</taxon>
        <taxon>Theaceae</taxon>
        <taxon>Camellia</taxon>
    </lineage>
</organism>
<comment type="caution">
    <text evidence="1">The sequence shown here is derived from an EMBL/GenBank/DDBJ whole genome shotgun (WGS) entry which is preliminary data.</text>
</comment>
<proteinExistence type="predicted"/>
<gene>
    <name evidence="1" type="ORF">LOK49_LG02G00869</name>
</gene>
<feature type="non-terminal residue" evidence="1">
    <location>
        <position position="1"/>
    </location>
</feature>
<name>A0ACC0IIF8_9ERIC</name>
<evidence type="ECO:0000313" key="1">
    <source>
        <dbReference type="EMBL" id="KAI8025163.1"/>
    </source>
</evidence>
<reference evidence="1 2" key="1">
    <citation type="journal article" date="2022" name="Plant J.">
        <title>Chromosome-level genome of Camellia lanceoleosa provides a valuable resource for understanding genome evolution and self-incompatibility.</title>
        <authorList>
            <person name="Gong W."/>
            <person name="Xiao S."/>
            <person name="Wang L."/>
            <person name="Liao Z."/>
            <person name="Chang Y."/>
            <person name="Mo W."/>
            <person name="Hu G."/>
            <person name="Li W."/>
            <person name="Zhao G."/>
            <person name="Zhu H."/>
            <person name="Hu X."/>
            <person name="Ji K."/>
            <person name="Xiang X."/>
            <person name="Song Q."/>
            <person name="Yuan D."/>
            <person name="Jin S."/>
            <person name="Zhang L."/>
        </authorList>
    </citation>
    <scope>NUCLEOTIDE SEQUENCE [LARGE SCALE GENOMIC DNA]</scope>
    <source>
        <strain evidence="1">SQ_2022a</strain>
    </source>
</reference>
<dbReference type="EMBL" id="CM045760">
    <property type="protein sequence ID" value="KAI8025163.1"/>
    <property type="molecule type" value="Genomic_DNA"/>
</dbReference>
<evidence type="ECO:0000313" key="2">
    <source>
        <dbReference type="Proteomes" id="UP001060215"/>
    </source>
</evidence>